<dbReference type="GO" id="GO:0005634">
    <property type="term" value="C:nucleus"/>
    <property type="evidence" value="ECO:0007669"/>
    <property type="project" value="TreeGrafter"/>
</dbReference>
<evidence type="ECO:0000256" key="1">
    <source>
        <dbReference type="ARBA" id="ARBA00022737"/>
    </source>
</evidence>
<keyword evidence="2" id="KW-0647">Proteasome</keyword>
<dbReference type="PIRSF" id="PIRSF015965">
    <property type="entry name" value="26S_Psome_Rpn1"/>
    <property type="match status" value="1"/>
</dbReference>
<dbReference type="InterPro" id="IPR011989">
    <property type="entry name" value="ARM-like"/>
</dbReference>
<dbReference type="EMBL" id="HBIC01037836">
    <property type="protein sequence ID" value="CAE0290515.1"/>
    <property type="molecule type" value="Transcribed_RNA"/>
</dbReference>
<gene>
    <name evidence="6" type="ORF">SELO1098_LOCUS19359</name>
    <name evidence="7" type="ORF">SELO1098_LOCUS19360</name>
</gene>
<sequence length="893" mass="97152">MTKTDKKEPIAVAVTDEKKKGTDKPVPEELSEEDKALKEGLELAVTRLREDDTSLHKQALDHLINEIKSSTSSMTSVPKPLKFLRSHYGTLKSVYESWPLMHSLKRLMADVLSVLGMTMAEPGSRECLRFKLQGTQVNVSSWGHEYVRSLAGEISEEYNSRMIEAPADDDVDVDDLMTLVDDIVPFQMKHNAEAEAVDLLVEVRQLNKLVETPVVDERNYERVCLYLIRSAQFIADPDDLETLFDTAYAIYKAQKKYTDALRVAIKIDSNEKIAELFSAELGATSVQRSQMALILARAHSAFALEDDDKLNELIGNANLAELHQAVIRDLDLGTPRTPEEVYKTAAVETRGLGSRIAANTAVDSARANLASTFVNAFVNAAHCSDKLMISGTAEDTQWLFKNKGHGMLSCAASLGMLMMWNVEEGLNQIDKFFHDGDDFVKSGACLGVGIISSGVRNESDAALALLTDYLDDSAVNVSTGVRTASAMGLGLAYAGAQREEVKELLEGIIGNTDVNILESSMAALSLALVFTGTCNDDIGSVILQRLMESSDADLTHTASRFMCLGLGLLYLGKGERVEAVLEAVRTIEHARGRYAEVTLETCAYAGTGNVLKVQSMLRRCTDHLTENAEHQAVAVLGIALTNIGEEIGSEMTLRTFEHLLHYGELPVRRAVPLALALLYLSHPDYSVVDQLSRLSHDADADIAQCAILGLGLVAGGTNNARVTGLLRQLAEFYAKEANHLFIVRIAQGLVAMGKGLLSISPFHSDRFLLDGPGVGGILAVLHACLDLKNTILDKLHYVLYFLTPAMHPRYLALIDEAGKLVKTSVRVGQAVETVGQAGRPKTITGFQTHTTPVLLGFKDRAELAGGEYTSASSVMEGVVIAEKIEVPEGTETK</sequence>
<feature type="region of interest" description="Disordered" evidence="3">
    <location>
        <begin position="1"/>
        <end position="35"/>
    </location>
</feature>
<dbReference type="InterPro" id="IPR041433">
    <property type="entry name" value="RPN1_C"/>
</dbReference>
<dbReference type="InterPro" id="IPR016024">
    <property type="entry name" value="ARM-type_fold"/>
</dbReference>
<evidence type="ECO:0000259" key="4">
    <source>
        <dbReference type="Pfam" id="PF17781"/>
    </source>
</evidence>
<organism evidence="7">
    <name type="scientific">Spumella elongata</name>
    <dbReference type="NCBI Taxonomy" id="89044"/>
    <lineage>
        <taxon>Eukaryota</taxon>
        <taxon>Sar</taxon>
        <taxon>Stramenopiles</taxon>
        <taxon>Ochrophyta</taxon>
        <taxon>Chrysophyceae</taxon>
        <taxon>Chromulinales</taxon>
        <taxon>Chromulinaceae</taxon>
        <taxon>Spumella</taxon>
    </lineage>
</organism>
<evidence type="ECO:0000256" key="2">
    <source>
        <dbReference type="ARBA" id="ARBA00022942"/>
    </source>
</evidence>
<evidence type="ECO:0000313" key="6">
    <source>
        <dbReference type="EMBL" id="CAE0290514.1"/>
    </source>
</evidence>
<evidence type="ECO:0000259" key="5">
    <source>
        <dbReference type="Pfam" id="PF18051"/>
    </source>
</evidence>
<dbReference type="AlphaFoldDB" id="A0A7S3HCL3"/>
<dbReference type="GO" id="GO:0034515">
    <property type="term" value="C:proteasome storage granule"/>
    <property type="evidence" value="ECO:0007669"/>
    <property type="project" value="TreeGrafter"/>
</dbReference>
<protein>
    <recommendedName>
        <fullName evidence="8">26S proteasome non-ATPase regulatory subunit 2</fullName>
    </recommendedName>
</protein>
<dbReference type="GO" id="GO:0043161">
    <property type="term" value="P:proteasome-mediated ubiquitin-dependent protein catabolic process"/>
    <property type="evidence" value="ECO:0007669"/>
    <property type="project" value="TreeGrafter"/>
</dbReference>
<keyword evidence="1" id="KW-0677">Repeat</keyword>
<evidence type="ECO:0000313" key="7">
    <source>
        <dbReference type="EMBL" id="CAE0290515.1"/>
    </source>
</evidence>
<dbReference type="GO" id="GO:0042176">
    <property type="term" value="P:regulation of protein catabolic process"/>
    <property type="evidence" value="ECO:0007669"/>
    <property type="project" value="InterPro"/>
</dbReference>
<name>A0A7S3HCL3_9STRA</name>
<feature type="domain" description="RPN1 N-terminal" evidence="4">
    <location>
        <begin position="41"/>
        <end position="344"/>
    </location>
</feature>
<proteinExistence type="predicted"/>
<dbReference type="SUPFAM" id="SSF48371">
    <property type="entry name" value="ARM repeat"/>
    <property type="match status" value="1"/>
</dbReference>
<dbReference type="GO" id="GO:0030234">
    <property type="term" value="F:enzyme regulator activity"/>
    <property type="evidence" value="ECO:0007669"/>
    <property type="project" value="InterPro"/>
</dbReference>
<reference evidence="7" key="1">
    <citation type="submission" date="2021-01" db="EMBL/GenBank/DDBJ databases">
        <authorList>
            <person name="Corre E."/>
            <person name="Pelletier E."/>
            <person name="Niang G."/>
            <person name="Scheremetjew M."/>
            <person name="Finn R."/>
            <person name="Kale V."/>
            <person name="Holt S."/>
            <person name="Cochrane G."/>
            <person name="Meng A."/>
            <person name="Brown T."/>
            <person name="Cohen L."/>
        </authorList>
    </citation>
    <scope>NUCLEOTIDE SEQUENCE</scope>
    <source>
        <strain evidence="7">CCAP 955/1</strain>
    </source>
</reference>
<feature type="domain" description="26S proteasome non-ATPase regulatory subunit RPN1 C-terminal" evidence="5">
    <location>
        <begin position="834"/>
        <end position="883"/>
    </location>
</feature>
<dbReference type="PANTHER" id="PTHR10943:SF1">
    <property type="entry name" value="26S PROTEASOME NON-ATPASE REGULATORY SUBUNIT 2"/>
    <property type="match status" value="1"/>
</dbReference>
<accession>A0A7S3HCL3</accession>
<dbReference type="Gene3D" id="1.25.10.10">
    <property type="entry name" value="Leucine-rich Repeat Variant"/>
    <property type="match status" value="1"/>
</dbReference>
<evidence type="ECO:0000256" key="3">
    <source>
        <dbReference type="SAM" id="MobiDB-lite"/>
    </source>
</evidence>
<dbReference type="Pfam" id="PF18051">
    <property type="entry name" value="RPN1_C"/>
    <property type="match status" value="1"/>
</dbReference>
<dbReference type="InterPro" id="IPR016643">
    <property type="entry name" value="26S_Psome_Rpn1"/>
</dbReference>
<dbReference type="EMBL" id="HBIC01037835">
    <property type="protein sequence ID" value="CAE0290514.1"/>
    <property type="molecule type" value="Transcribed_RNA"/>
</dbReference>
<dbReference type="PANTHER" id="PTHR10943">
    <property type="entry name" value="26S PROTEASOME NON-ATPASE REGULATORY SUBUNIT"/>
    <property type="match status" value="1"/>
</dbReference>
<evidence type="ECO:0008006" key="8">
    <source>
        <dbReference type="Google" id="ProtNLM"/>
    </source>
</evidence>
<dbReference type="Pfam" id="PF17781">
    <property type="entry name" value="RPN1_RPN2_N"/>
    <property type="match status" value="1"/>
</dbReference>
<dbReference type="GO" id="GO:0008540">
    <property type="term" value="C:proteasome regulatory particle, base subcomplex"/>
    <property type="evidence" value="ECO:0007669"/>
    <property type="project" value="TreeGrafter"/>
</dbReference>
<dbReference type="InterPro" id="IPR040892">
    <property type="entry name" value="RPN1_N"/>
</dbReference>